<dbReference type="EMBL" id="LC066377">
    <property type="protein sequence ID" value="BAT28091.1"/>
    <property type="molecule type" value="Genomic_DNA"/>
</dbReference>
<feature type="region of interest" description="Disordered" evidence="1">
    <location>
        <begin position="411"/>
        <end position="442"/>
    </location>
</feature>
<name>A0A0P0Z2X5_9HYPH</name>
<dbReference type="GO" id="GO:0005737">
    <property type="term" value="C:cytoplasm"/>
    <property type="evidence" value="ECO:0007669"/>
    <property type="project" value="TreeGrafter"/>
</dbReference>
<dbReference type="PANTHER" id="PTHR48101:SF4">
    <property type="entry name" value="METHYLMALONYL-COA MUTASE, MITOCHONDRIAL"/>
    <property type="match status" value="1"/>
</dbReference>
<dbReference type="SUPFAM" id="SSF51703">
    <property type="entry name" value="Cobalamin (vitamin B12)-dependent enzymes"/>
    <property type="match status" value="1"/>
</dbReference>
<dbReference type="Gene3D" id="3.20.20.240">
    <property type="entry name" value="Methylmalonyl-CoA mutase"/>
    <property type="match status" value="1"/>
</dbReference>
<dbReference type="GO" id="GO:0031419">
    <property type="term" value="F:cobalamin binding"/>
    <property type="evidence" value="ECO:0007669"/>
    <property type="project" value="InterPro"/>
</dbReference>
<sequence length="442" mass="46240">MSAQEWLGRVAKVLGDQDFSTLRSVTPEGLTLEPLYPVPPEAASRAVRAQPDRPFAIVQRIDDPLPDSAARQAAEDLQGGADILTLCLEGSDGAHGFGVRTGDMAAVLRGIDLDRQRLRIEPAPGAVPEMLEGLAAHLSAARLPAALSTISIAADPARLSTAEMGALLASGLPGTLVTASGCPHHDRGADGALELAAVLSSAVAGLRAMDAAGLSPEAARERLALELSADADLFLTISKFRAARLLWADIALAIGMDAEPVELWAQTSFRMQARKDAATNMLRNALAGFGSAIGGADRLTILPHTLALGLPDAFARRIARNQSVILIEESHVCAVADPAAGAGAFEAMTAQLADRAWSLFQDIEAEGGIRAMVSDGRWAERLAQAHAQRQAQIAAGAKAILGVTLYPDASERGAPLARPREPGTDPLMALRDAAPFEEQDPV</sequence>
<accession>A0A0P0Z2X5</accession>
<protein>
    <submittedName>
        <fullName evidence="3">Methylmalonyl-CoA mutase, N-terminal domain/subunit</fullName>
    </submittedName>
</protein>
<dbReference type="PANTHER" id="PTHR48101">
    <property type="entry name" value="METHYLMALONYL-COA MUTASE, MITOCHONDRIAL-RELATED"/>
    <property type="match status" value="1"/>
</dbReference>
<evidence type="ECO:0000259" key="2">
    <source>
        <dbReference type="Pfam" id="PF01642"/>
    </source>
</evidence>
<reference evidence="3" key="1">
    <citation type="journal article" date="2015" name="Proc. Natl. Acad. Sci. U.S.A.">
        <title>Bacterial clade with the ribosomal RNA operon on a small plasmid rather than the chromosome.</title>
        <authorList>
            <person name="Anda M."/>
            <person name="Ohtsubo Y."/>
            <person name="Okubo T."/>
            <person name="Sugawara M."/>
            <person name="Nagata Y."/>
            <person name="Tsuda M."/>
            <person name="Minamisawa K."/>
            <person name="Mitsui H."/>
        </authorList>
    </citation>
    <scope>NUCLEOTIDE SEQUENCE</scope>
    <source>
        <strain evidence="3">JCM 14755</strain>
    </source>
</reference>
<evidence type="ECO:0000313" key="3">
    <source>
        <dbReference type="EMBL" id="BAT28091.1"/>
    </source>
</evidence>
<dbReference type="AlphaFoldDB" id="A0A0P0Z2X5"/>
<dbReference type="GO" id="GO:0019678">
    <property type="term" value="P:propionate metabolic process, methylmalonyl pathway"/>
    <property type="evidence" value="ECO:0007669"/>
    <property type="project" value="TreeGrafter"/>
</dbReference>
<feature type="domain" description="Methylmalonyl-CoA mutase alpha/beta chain catalytic" evidence="2">
    <location>
        <begin position="177"/>
        <end position="411"/>
    </location>
</feature>
<proteinExistence type="predicted"/>
<dbReference type="Pfam" id="PF01642">
    <property type="entry name" value="MM_CoA_mutase"/>
    <property type="match status" value="1"/>
</dbReference>
<organism evidence="3">
    <name type="scientific">Aureimonas frigidaquae</name>
    <dbReference type="NCBI Taxonomy" id="424757"/>
    <lineage>
        <taxon>Bacteria</taxon>
        <taxon>Pseudomonadati</taxon>
        <taxon>Pseudomonadota</taxon>
        <taxon>Alphaproteobacteria</taxon>
        <taxon>Hyphomicrobiales</taxon>
        <taxon>Aurantimonadaceae</taxon>
        <taxon>Aureimonas</taxon>
    </lineage>
</organism>
<dbReference type="InterPro" id="IPR006099">
    <property type="entry name" value="MeMalonylCoA_mutase_a/b_cat"/>
</dbReference>
<dbReference type="GO" id="GO:0004494">
    <property type="term" value="F:methylmalonyl-CoA mutase activity"/>
    <property type="evidence" value="ECO:0007669"/>
    <property type="project" value="TreeGrafter"/>
</dbReference>
<dbReference type="RefSeq" id="WP_062226413.1">
    <property type="nucleotide sequence ID" value="NZ_BBWR01000002.1"/>
</dbReference>
<dbReference type="InterPro" id="IPR016176">
    <property type="entry name" value="Cbl-dep_enz_cat"/>
</dbReference>
<evidence type="ECO:0000256" key="1">
    <source>
        <dbReference type="SAM" id="MobiDB-lite"/>
    </source>
</evidence>